<dbReference type="EMBL" id="CP012029">
    <property type="protein sequence ID" value="ALO25230.1"/>
    <property type="molecule type" value="Genomic_DNA"/>
</dbReference>
<organism evidence="1">
    <name type="scientific">Leptospira borgpetersenii serovar Ballum</name>
    <dbReference type="NCBI Taxonomy" id="280505"/>
    <lineage>
        <taxon>Bacteria</taxon>
        <taxon>Pseudomonadati</taxon>
        <taxon>Spirochaetota</taxon>
        <taxon>Spirochaetia</taxon>
        <taxon>Leptospirales</taxon>
        <taxon>Leptospiraceae</taxon>
        <taxon>Leptospira</taxon>
    </lineage>
</organism>
<gene>
    <name evidence="1" type="ORF">LBBP_00908</name>
</gene>
<sequence length="41" mass="4940">MIGKFSNSYTVNTERRFQFFPKKVFLSFFLRLISTARGIYK</sequence>
<name>A0A0S2INH3_LEPBO</name>
<evidence type="ECO:0000313" key="1">
    <source>
        <dbReference type="EMBL" id="ALO25230.1"/>
    </source>
</evidence>
<dbReference type="AlphaFoldDB" id="A0A0S2INH3"/>
<accession>A0A0S2INH3</accession>
<proteinExistence type="predicted"/>
<reference evidence="1 2" key="1">
    <citation type="journal article" date="2015" name="PLoS Negl. Trop. Dis.">
        <title>Distribution of Plasmids in Distinct Leptospira Pathogenic Species.</title>
        <authorList>
            <person name="Wang Y."/>
            <person name="Zhuang X."/>
            <person name="Zhong Y."/>
            <person name="Zhang C."/>
            <person name="Zhang Y."/>
            <person name="Zeng L."/>
            <person name="Zhu Y."/>
            <person name="He P."/>
            <person name="Dong K."/>
            <person name="Pal U."/>
            <person name="Guo X."/>
            <person name="Qin J."/>
        </authorList>
    </citation>
    <scope>NUCLEOTIDE SEQUENCE [LARGE SCALE GENOMIC DNA]</scope>
    <source>
        <strain evidence="1 2">56604</strain>
    </source>
</reference>
<protein>
    <submittedName>
        <fullName evidence="1">Uncharacterized protein</fullName>
    </submittedName>
</protein>
<evidence type="ECO:0000313" key="2">
    <source>
        <dbReference type="Proteomes" id="UP000058857"/>
    </source>
</evidence>
<dbReference type="Proteomes" id="UP000058857">
    <property type="component" value="Chromosome 1"/>
</dbReference>
<dbReference type="PATRIC" id="fig|280505.15.peg.882"/>